<reference evidence="1 2" key="1">
    <citation type="submission" date="2020-08" db="EMBL/GenBank/DDBJ databases">
        <title>Genomic Encyclopedia of Type Strains, Phase III (KMG-III): the genomes of soil and plant-associated and newly described type strains.</title>
        <authorList>
            <person name="Whitman W."/>
        </authorList>
    </citation>
    <scope>NUCLEOTIDE SEQUENCE [LARGE SCALE GENOMIC DNA]</scope>
    <source>
        <strain evidence="1 2">CECT 8571</strain>
    </source>
</reference>
<dbReference type="AlphaFoldDB" id="A0A839URY3"/>
<dbReference type="Proteomes" id="UP000559987">
    <property type="component" value="Unassembled WGS sequence"/>
</dbReference>
<proteinExistence type="predicted"/>
<keyword evidence="2" id="KW-1185">Reference proteome</keyword>
<evidence type="ECO:0000313" key="1">
    <source>
        <dbReference type="EMBL" id="MBB3168288.1"/>
    </source>
</evidence>
<accession>A0A839URY3</accession>
<comment type="caution">
    <text evidence="1">The sequence shown here is derived from an EMBL/GenBank/DDBJ whole genome shotgun (WGS) entry which is preliminary data.</text>
</comment>
<organism evidence="1 2">
    <name type="scientific">Simiduia aestuariiviva</name>
    <dbReference type="NCBI Taxonomy" id="1510459"/>
    <lineage>
        <taxon>Bacteria</taxon>
        <taxon>Pseudomonadati</taxon>
        <taxon>Pseudomonadota</taxon>
        <taxon>Gammaproteobacteria</taxon>
        <taxon>Cellvibrionales</taxon>
        <taxon>Cellvibrionaceae</taxon>
        <taxon>Simiduia</taxon>
    </lineage>
</organism>
<gene>
    <name evidence="1" type="ORF">FHS30_001472</name>
</gene>
<dbReference type="EMBL" id="JACHXZ010000002">
    <property type="protein sequence ID" value="MBB3168288.1"/>
    <property type="molecule type" value="Genomic_DNA"/>
</dbReference>
<dbReference type="RefSeq" id="WP_183909780.1">
    <property type="nucleotide sequence ID" value="NZ_JACHXZ010000002.1"/>
</dbReference>
<sequence length="111" mass="12402">MKITLVKKILADGSPCKKCLDVLDKLEANGHMAYIDEILTADERDANSPGMLLAAQLEVNRAPFFVVEIDNEEALVYTVYLKFVRDILEQKTDAADEATEILSNNPDLDFL</sequence>
<name>A0A839URY3_9GAMM</name>
<protein>
    <recommendedName>
        <fullName evidence="3">Glutaredoxin</fullName>
    </recommendedName>
</protein>
<evidence type="ECO:0008006" key="3">
    <source>
        <dbReference type="Google" id="ProtNLM"/>
    </source>
</evidence>
<evidence type="ECO:0000313" key="2">
    <source>
        <dbReference type="Proteomes" id="UP000559987"/>
    </source>
</evidence>